<organism evidence="7 8">
    <name type="scientific">Xiamenia xianingshaonis</name>
    <dbReference type="NCBI Taxonomy" id="2682776"/>
    <lineage>
        <taxon>Bacteria</taxon>
        <taxon>Bacillati</taxon>
        <taxon>Actinomycetota</taxon>
        <taxon>Coriobacteriia</taxon>
        <taxon>Eggerthellales</taxon>
        <taxon>Eggerthellaceae</taxon>
        <taxon>Xiamenia</taxon>
    </lineage>
</organism>
<gene>
    <name evidence="7" type="ORF">GMI68_09780</name>
</gene>
<dbReference type="SUPFAM" id="SSF53850">
    <property type="entry name" value="Periplasmic binding protein-like II"/>
    <property type="match status" value="1"/>
</dbReference>
<dbReference type="Gene3D" id="1.10.10.10">
    <property type="entry name" value="Winged helix-like DNA-binding domain superfamily/Winged helix DNA-binding domain"/>
    <property type="match status" value="1"/>
</dbReference>
<evidence type="ECO:0000256" key="5">
    <source>
        <dbReference type="SAM" id="MobiDB-lite"/>
    </source>
</evidence>
<proteinExistence type="inferred from homology"/>
<dbReference type="SUPFAM" id="SSF46785">
    <property type="entry name" value="Winged helix' DNA-binding domain"/>
    <property type="match status" value="1"/>
</dbReference>
<dbReference type="InterPro" id="IPR000847">
    <property type="entry name" value="LysR_HTH_N"/>
</dbReference>
<keyword evidence="4" id="KW-0804">Transcription</keyword>
<dbReference type="PRINTS" id="PR00039">
    <property type="entry name" value="HTHLYSR"/>
</dbReference>
<dbReference type="InterPro" id="IPR036388">
    <property type="entry name" value="WH-like_DNA-bd_sf"/>
</dbReference>
<dbReference type="Pfam" id="PF03466">
    <property type="entry name" value="LysR_substrate"/>
    <property type="match status" value="1"/>
</dbReference>
<reference evidence="7 8" key="1">
    <citation type="submission" date="2019-11" db="EMBL/GenBank/DDBJ databases">
        <title>Eggerthellaceae novel genus isolated from the rectal contents of marmort.</title>
        <authorList>
            <person name="Zhang G."/>
        </authorList>
    </citation>
    <scope>NUCLEOTIDE SEQUENCE [LARGE SCALE GENOMIC DNA]</scope>
    <source>
        <strain evidence="8">zg-886</strain>
    </source>
</reference>
<dbReference type="Pfam" id="PF00126">
    <property type="entry name" value="HTH_1"/>
    <property type="match status" value="1"/>
</dbReference>
<protein>
    <submittedName>
        <fullName evidence="7">LysR family transcriptional regulator</fullName>
    </submittedName>
</protein>
<evidence type="ECO:0000256" key="2">
    <source>
        <dbReference type="ARBA" id="ARBA00023015"/>
    </source>
</evidence>
<evidence type="ECO:0000313" key="7">
    <source>
        <dbReference type="EMBL" id="NHM15033.1"/>
    </source>
</evidence>
<evidence type="ECO:0000256" key="4">
    <source>
        <dbReference type="ARBA" id="ARBA00023163"/>
    </source>
</evidence>
<dbReference type="PANTHER" id="PTHR30346">
    <property type="entry name" value="TRANSCRIPTIONAL DUAL REGULATOR HCAR-RELATED"/>
    <property type="match status" value="1"/>
</dbReference>
<evidence type="ECO:0000256" key="1">
    <source>
        <dbReference type="ARBA" id="ARBA00009437"/>
    </source>
</evidence>
<comment type="similarity">
    <text evidence="1">Belongs to the LysR transcriptional regulatory family.</text>
</comment>
<name>A0ABX0ILA6_9ACTN</name>
<dbReference type="PANTHER" id="PTHR30346:SF0">
    <property type="entry name" value="HCA OPERON TRANSCRIPTIONAL ACTIVATOR HCAR"/>
    <property type="match status" value="1"/>
</dbReference>
<evidence type="ECO:0000256" key="3">
    <source>
        <dbReference type="ARBA" id="ARBA00023125"/>
    </source>
</evidence>
<dbReference type="Gene3D" id="3.40.190.290">
    <property type="match status" value="1"/>
</dbReference>
<feature type="domain" description="HTH lysR-type" evidence="6">
    <location>
        <begin position="2"/>
        <end position="59"/>
    </location>
</feature>
<dbReference type="Proteomes" id="UP000636394">
    <property type="component" value="Unassembled WGS sequence"/>
</dbReference>
<feature type="region of interest" description="Disordered" evidence="5">
    <location>
        <begin position="320"/>
        <end position="345"/>
    </location>
</feature>
<dbReference type="InterPro" id="IPR005119">
    <property type="entry name" value="LysR_subst-bd"/>
</dbReference>
<keyword evidence="2" id="KW-0805">Transcription regulation</keyword>
<dbReference type="PROSITE" id="PS50931">
    <property type="entry name" value="HTH_LYSR"/>
    <property type="match status" value="1"/>
</dbReference>
<dbReference type="EMBL" id="WPCR01000024">
    <property type="protein sequence ID" value="NHM15033.1"/>
    <property type="molecule type" value="Genomic_DNA"/>
</dbReference>
<accession>A0ABX0ILA6</accession>
<keyword evidence="3" id="KW-0238">DNA-binding</keyword>
<evidence type="ECO:0000259" key="6">
    <source>
        <dbReference type="PROSITE" id="PS50931"/>
    </source>
</evidence>
<comment type="caution">
    <text evidence="7">The sequence shown here is derived from an EMBL/GenBank/DDBJ whole genome shotgun (WGS) entry which is preliminary data.</text>
</comment>
<sequence>MIELYLLEQLVGISQYQTLSEAASKLHVTQPTLTRSIQKLEALLEAPLFTREKNRLRLNENGKTAVEYAKRILALEDELVERVRANQDSSVRVSIGTCAPAPGLVLERAILKGLPAAHVEVTQEDESELITGLKDNRFQYIVLTHELDGPDLECRELGTEHLHVSVLPAHPFALKESVTFEEIDTGVFLVYKALGSWGNVCPDHMPHARFIYQEGMDDYLEVVGSSSLPTFDTDWGIELFGKRANRVSVPIAEDAASMTFFVVAKRGTALNGAGMCQGSGALARGAGAPCQSTRPLTYAHERGRDRGERGVARHVLQQAAARGIRRPQQVRGGRQPRRNRLEGRA</sequence>
<dbReference type="InterPro" id="IPR036390">
    <property type="entry name" value="WH_DNA-bd_sf"/>
</dbReference>
<keyword evidence="8" id="KW-1185">Reference proteome</keyword>
<evidence type="ECO:0000313" key="8">
    <source>
        <dbReference type="Proteomes" id="UP000636394"/>
    </source>
</evidence>